<dbReference type="Proteomes" id="UP001172102">
    <property type="component" value="Unassembled WGS sequence"/>
</dbReference>
<comment type="caution">
    <text evidence="2">The sequence shown here is derived from an EMBL/GenBank/DDBJ whole genome shotgun (WGS) entry which is preliminary data.</text>
</comment>
<proteinExistence type="inferred from homology"/>
<keyword evidence="2" id="KW-0489">Methyltransferase</keyword>
<name>A0AA40E584_9PEZI</name>
<comment type="similarity">
    <text evidence="1">Belongs to the methyltransferase superfamily. LaeA methyltransferase family.</text>
</comment>
<dbReference type="GO" id="GO:0032259">
    <property type="term" value="P:methylation"/>
    <property type="evidence" value="ECO:0007669"/>
    <property type="project" value="UniProtKB-KW"/>
</dbReference>
<organism evidence="2 3">
    <name type="scientific">Lasiosphaeris hirsuta</name>
    <dbReference type="NCBI Taxonomy" id="260670"/>
    <lineage>
        <taxon>Eukaryota</taxon>
        <taxon>Fungi</taxon>
        <taxon>Dikarya</taxon>
        <taxon>Ascomycota</taxon>
        <taxon>Pezizomycotina</taxon>
        <taxon>Sordariomycetes</taxon>
        <taxon>Sordariomycetidae</taxon>
        <taxon>Sordariales</taxon>
        <taxon>Lasiosphaeriaceae</taxon>
        <taxon>Lasiosphaeris</taxon>
    </lineage>
</organism>
<dbReference type="PANTHER" id="PTHR43591">
    <property type="entry name" value="METHYLTRANSFERASE"/>
    <property type="match status" value="1"/>
</dbReference>
<evidence type="ECO:0000313" key="2">
    <source>
        <dbReference type="EMBL" id="KAK0725512.1"/>
    </source>
</evidence>
<keyword evidence="3" id="KW-1185">Reference proteome</keyword>
<keyword evidence="2" id="KW-0808">Transferase</keyword>
<dbReference type="PANTHER" id="PTHR43591:SF10">
    <property type="entry name" value="ABC TRANSMEMBRANE TYPE-1 DOMAIN-CONTAINING PROTEIN-RELATED"/>
    <property type="match status" value="1"/>
</dbReference>
<sequence length="336" mass="38067">MAEHPIEVDVGEGETDSVIEDRLTAYTASLSSSVLDYPIEHGRRYHAFRPGAYAMPNDEKEMDRLDLTHHMMVKGIGNKLFYAPIDKEGVNVQRILDIGTGTGISFPADDEGTNQGAIEIGDRFPGAEVLGNDLSAIQPEWVPPNVKFEVDDVESEWTHVAPFDYIFCRYMFACILDWPKLVKNVYDNLNPGGWAEFQDFDLLYYSEDGSLTDDHHTLKWLKALLPLADKIGREPCPGPKQEKWVRDAGFQNVSVKKFRFPLGPWPKDPLLKEVGMCNLAQVLEGLEAFSLRLFCDVGGWDEKEVTLLLSKVRKEVKNPKIHMQFDFYVTLGQKPE</sequence>
<dbReference type="GO" id="GO:0008168">
    <property type="term" value="F:methyltransferase activity"/>
    <property type="evidence" value="ECO:0007669"/>
    <property type="project" value="UniProtKB-KW"/>
</dbReference>
<gene>
    <name evidence="2" type="ORF">B0H67DRAFT_641922</name>
</gene>
<dbReference type="EMBL" id="JAUKUA010000002">
    <property type="protein sequence ID" value="KAK0725512.1"/>
    <property type="molecule type" value="Genomic_DNA"/>
</dbReference>
<dbReference type="AlphaFoldDB" id="A0AA40E584"/>
<evidence type="ECO:0000313" key="3">
    <source>
        <dbReference type="Proteomes" id="UP001172102"/>
    </source>
</evidence>
<accession>A0AA40E584</accession>
<dbReference type="InterPro" id="IPR029063">
    <property type="entry name" value="SAM-dependent_MTases_sf"/>
</dbReference>
<reference evidence="2" key="1">
    <citation type="submission" date="2023-06" db="EMBL/GenBank/DDBJ databases">
        <title>Genome-scale phylogeny and comparative genomics of the fungal order Sordariales.</title>
        <authorList>
            <consortium name="Lawrence Berkeley National Laboratory"/>
            <person name="Hensen N."/>
            <person name="Bonometti L."/>
            <person name="Westerberg I."/>
            <person name="Brannstrom I.O."/>
            <person name="Guillou S."/>
            <person name="Cros-Aarteil S."/>
            <person name="Calhoun S."/>
            <person name="Haridas S."/>
            <person name="Kuo A."/>
            <person name="Mondo S."/>
            <person name="Pangilinan J."/>
            <person name="Riley R."/>
            <person name="Labutti K."/>
            <person name="Andreopoulos B."/>
            <person name="Lipzen A."/>
            <person name="Chen C."/>
            <person name="Yanf M."/>
            <person name="Daum C."/>
            <person name="Ng V."/>
            <person name="Clum A."/>
            <person name="Steindorff A."/>
            <person name="Ohm R."/>
            <person name="Martin F."/>
            <person name="Silar P."/>
            <person name="Natvig D."/>
            <person name="Lalanne C."/>
            <person name="Gautier V."/>
            <person name="Ament-Velasquez S.L."/>
            <person name="Kruys A."/>
            <person name="Hutchinson M.I."/>
            <person name="Powell A.J."/>
            <person name="Barry K."/>
            <person name="Miller A.N."/>
            <person name="Grigoriev I.V."/>
            <person name="Debuchy R."/>
            <person name="Gladieux P."/>
            <person name="Thoren M.H."/>
            <person name="Johannesson H."/>
        </authorList>
    </citation>
    <scope>NUCLEOTIDE SEQUENCE</scope>
    <source>
        <strain evidence="2">SMH4607-1</strain>
    </source>
</reference>
<dbReference type="Pfam" id="PF13489">
    <property type="entry name" value="Methyltransf_23"/>
    <property type="match status" value="1"/>
</dbReference>
<evidence type="ECO:0000256" key="1">
    <source>
        <dbReference type="ARBA" id="ARBA00038158"/>
    </source>
</evidence>
<dbReference type="CDD" id="cd02440">
    <property type="entry name" value="AdoMet_MTases"/>
    <property type="match status" value="1"/>
</dbReference>
<dbReference type="SUPFAM" id="SSF53335">
    <property type="entry name" value="S-adenosyl-L-methionine-dependent methyltransferases"/>
    <property type="match status" value="1"/>
</dbReference>
<dbReference type="Gene3D" id="3.40.50.150">
    <property type="entry name" value="Vaccinia Virus protein VP39"/>
    <property type="match status" value="1"/>
</dbReference>
<protein>
    <submittedName>
        <fullName evidence="2">S-adenosyl-L-methionine-dependent methyltransferase</fullName>
    </submittedName>
</protein>